<name>A0AAN7AKW3_9PEZI</name>
<sequence length="377" mass="42628">MNRSIEQALHSLLPTHNSALPQPLTELASSLLAQSRNRASTLKAEEEIARSYACANIACDRLKITLNLPPIEPRPPIPPRIYKRLYNHLDHILPPTASTPRKGTATTPGGTSRVRTPSTKLRELQLLGTSPLASKSKSRQPEKTLADLRTASGNGTPSKKRQTPKKSTVESLLPRWMRPTLRFMCQHLGPTRIGPIVASGAESILIQDGKRTEDEWVLANLVTVLGAVYLYVLQRITWPDSGINEKEYVRFRKEIVRVLARARDEVEIKLNSGEDEEEAWEGWHDIKVADLDTATMRGSRHGWFELGWVEGVDDLVEKDRQQAEDPGSDSSRAVEQVQIRRPDTMFQERYNYLTGRKRKAYADWKEGIMKRIKELEG</sequence>
<dbReference type="GO" id="GO:0006260">
    <property type="term" value="P:DNA replication"/>
    <property type="evidence" value="ECO:0007669"/>
    <property type="project" value="UniProtKB-KW"/>
</dbReference>
<feature type="region of interest" description="Disordered" evidence="6">
    <location>
        <begin position="92"/>
        <end position="169"/>
    </location>
</feature>
<keyword evidence="3" id="KW-0235">DNA replication</keyword>
<dbReference type="AlphaFoldDB" id="A0AAN7AKW3"/>
<keyword evidence="9" id="KW-1185">Reference proteome</keyword>
<evidence type="ECO:0000313" key="9">
    <source>
        <dbReference type="Proteomes" id="UP001302126"/>
    </source>
</evidence>
<dbReference type="InterPro" id="IPR008721">
    <property type="entry name" value="ORC6_cyclin_first"/>
</dbReference>
<evidence type="ECO:0000256" key="1">
    <source>
        <dbReference type="ARBA" id="ARBA00004123"/>
    </source>
</evidence>
<evidence type="ECO:0000256" key="4">
    <source>
        <dbReference type="ARBA" id="ARBA00023125"/>
    </source>
</evidence>
<dbReference type="EMBL" id="MU864371">
    <property type="protein sequence ID" value="KAK4189832.1"/>
    <property type="molecule type" value="Genomic_DNA"/>
</dbReference>
<keyword evidence="4" id="KW-0238">DNA-binding</keyword>
<evidence type="ECO:0000256" key="6">
    <source>
        <dbReference type="SAM" id="MobiDB-lite"/>
    </source>
</evidence>
<evidence type="ECO:0000256" key="2">
    <source>
        <dbReference type="ARBA" id="ARBA00010840"/>
    </source>
</evidence>
<accession>A0AAN7AKW3</accession>
<dbReference type="GO" id="GO:0003677">
    <property type="term" value="F:DNA binding"/>
    <property type="evidence" value="ECO:0007669"/>
    <property type="project" value="UniProtKB-KW"/>
</dbReference>
<gene>
    <name evidence="8" type="ORF">QBC35DRAFT_491887</name>
</gene>
<evidence type="ECO:0000256" key="5">
    <source>
        <dbReference type="ARBA" id="ARBA00023242"/>
    </source>
</evidence>
<dbReference type="GO" id="GO:0005664">
    <property type="term" value="C:nuclear origin of replication recognition complex"/>
    <property type="evidence" value="ECO:0007669"/>
    <property type="project" value="InterPro"/>
</dbReference>
<dbReference type="Pfam" id="PF05460">
    <property type="entry name" value="ORC6"/>
    <property type="match status" value="1"/>
</dbReference>
<comment type="subcellular location">
    <subcellularLocation>
        <location evidence="1">Nucleus</location>
    </subcellularLocation>
</comment>
<feature type="region of interest" description="Disordered" evidence="6">
    <location>
        <begin position="319"/>
        <end position="338"/>
    </location>
</feature>
<proteinExistence type="inferred from homology"/>
<evidence type="ECO:0000256" key="3">
    <source>
        <dbReference type="ARBA" id="ARBA00022705"/>
    </source>
</evidence>
<protein>
    <submittedName>
        <fullName evidence="8">Origin recognition complex, subunit 6</fullName>
    </submittedName>
</protein>
<dbReference type="Proteomes" id="UP001302126">
    <property type="component" value="Unassembled WGS sequence"/>
</dbReference>
<evidence type="ECO:0000259" key="7">
    <source>
        <dbReference type="Pfam" id="PF05460"/>
    </source>
</evidence>
<feature type="domain" description="ORC6 first cyclin-like" evidence="7">
    <location>
        <begin position="9"/>
        <end position="93"/>
    </location>
</feature>
<reference evidence="8" key="2">
    <citation type="submission" date="2023-05" db="EMBL/GenBank/DDBJ databases">
        <authorList>
            <consortium name="Lawrence Berkeley National Laboratory"/>
            <person name="Steindorff A."/>
            <person name="Hensen N."/>
            <person name="Bonometti L."/>
            <person name="Westerberg I."/>
            <person name="Brannstrom I.O."/>
            <person name="Guillou S."/>
            <person name="Cros-Aarteil S."/>
            <person name="Calhoun S."/>
            <person name="Haridas S."/>
            <person name="Kuo A."/>
            <person name="Mondo S."/>
            <person name="Pangilinan J."/>
            <person name="Riley R."/>
            <person name="Labutti K."/>
            <person name="Andreopoulos B."/>
            <person name="Lipzen A."/>
            <person name="Chen C."/>
            <person name="Yanf M."/>
            <person name="Daum C."/>
            <person name="Ng V."/>
            <person name="Clum A."/>
            <person name="Ohm R."/>
            <person name="Martin F."/>
            <person name="Silar P."/>
            <person name="Natvig D."/>
            <person name="Lalanne C."/>
            <person name="Gautier V."/>
            <person name="Ament-Velasquez S.L."/>
            <person name="Kruys A."/>
            <person name="Hutchinson M.I."/>
            <person name="Powell A.J."/>
            <person name="Barry K."/>
            <person name="Miller A.N."/>
            <person name="Grigoriev I.V."/>
            <person name="Debuchy R."/>
            <person name="Gladieux P."/>
            <person name="Thoren M.H."/>
            <person name="Johannesson H."/>
        </authorList>
    </citation>
    <scope>NUCLEOTIDE SEQUENCE</scope>
    <source>
        <strain evidence="8">PSN309</strain>
    </source>
</reference>
<feature type="compositionally biased region" description="Polar residues" evidence="6">
    <location>
        <begin position="96"/>
        <end position="119"/>
    </location>
</feature>
<comment type="caution">
    <text evidence="8">The sequence shown here is derived from an EMBL/GenBank/DDBJ whole genome shotgun (WGS) entry which is preliminary data.</text>
</comment>
<comment type="similarity">
    <text evidence="2">Belongs to the ORC6 family.</text>
</comment>
<keyword evidence="5" id="KW-0539">Nucleus</keyword>
<reference evidence="8" key="1">
    <citation type="journal article" date="2023" name="Mol. Phylogenet. Evol.">
        <title>Genome-scale phylogeny and comparative genomics of the fungal order Sordariales.</title>
        <authorList>
            <person name="Hensen N."/>
            <person name="Bonometti L."/>
            <person name="Westerberg I."/>
            <person name="Brannstrom I.O."/>
            <person name="Guillou S."/>
            <person name="Cros-Aarteil S."/>
            <person name="Calhoun S."/>
            <person name="Haridas S."/>
            <person name="Kuo A."/>
            <person name="Mondo S."/>
            <person name="Pangilinan J."/>
            <person name="Riley R."/>
            <person name="LaButti K."/>
            <person name="Andreopoulos B."/>
            <person name="Lipzen A."/>
            <person name="Chen C."/>
            <person name="Yan M."/>
            <person name="Daum C."/>
            <person name="Ng V."/>
            <person name="Clum A."/>
            <person name="Steindorff A."/>
            <person name="Ohm R.A."/>
            <person name="Martin F."/>
            <person name="Silar P."/>
            <person name="Natvig D.O."/>
            <person name="Lalanne C."/>
            <person name="Gautier V."/>
            <person name="Ament-Velasquez S.L."/>
            <person name="Kruys A."/>
            <person name="Hutchinson M.I."/>
            <person name="Powell A.J."/>
            <person name="Barry K."/>
            <person name="Miller A.N."/>
            <person name="Grigoriev I.V."/>
            <person name="Debuchy R."/>
            <person name="Gladieux P."/>
            <person name="Hiltunen Thoren M."/>
            <person name="Johannesson H."/>
        </authorList>
    </citation>
    <scope>NUCLEOTIDE SEQUENCE</scope>
    <source>
        <strain evidence="8">PSN309</strain>
    </source>
</reference>
<evidence type="ECO:0000313" key="8">
    <source>
        <dbReference type="EMBL" id="KAK4189832.1"/>
    </source>
</evidence>
<organism evidence="8 9">
    <name type="scientific">Podospora australis</name>
    <dbReference type="NCBI Taxonomy" id="1536484"/>
    <lineage>
        <taxon>Eukaryota</taxon>
        <taxon>Fungi</taxon>
        <taxon>Dikarya</taxon>
        <taxon>Ascomycota</taxon>
        <taxon>Pezizomycotina</taxon>
        <taxon>Sordariomycetes</taxon>
        <taxon>Sordariomycetidae</taxon>
        <taxon>Sordariales</taxon>
        <taxon>Podosporaceae</taxon>
        <taxon>Podospora</taxon>
    </lineage>
</organism>